<dbReference type="SFLD" id="SFLDG00358">
    <property type="entry name" value="Main_(cytGST)"/>
    <property type="match status" value="1"/>
</dbReference>
<dbReference type="InterPro" id="IPR010987">
    <property type="entry name" value="Glutathione-S-Trfase_C-like"/>
</dbReference>
<comment type="caution">
    <text evidence="3">The sequence shown here is derived from an EMBL/GenBank/DDBJ whole genome shotgun (WGS) entry which is preliminary data.</text>
</comment>
<dbReference type="GO" id="GO:0016740">
    <property type="term" value="F:transferase activity"/>
    <property type="evidence" value="ECO:0007669"/>
    <property type="project" value="UniProtKB-KW"/>
</dbReference>
<dbReference type="InterPro" id="IPR036282">
    <property type="entry name" value="Glutathione-S-Trfase_C_sf"/>
</dbReference>
<dbReference type="InterPro" id="IPR036249">
    <property type="entry name" value="Thioredoxin-like_sf"/>
</dbReference>
<organism evidence="3 4">
    <name type="scientific">Paraburkholderia steynii</name>
    <dbReference type="NCBI Taxonomy" id="1245441"/>
    <lineage>
        <taxon>Bacteria</taxon>
        <taxon>Pseudomonadati</taxon>
        <taxon>Pseudomonadota</taxon>
        <taxon>Betaproteobacteria</taxon>
        <taxon>Burkholderiales</taxon>
        <taxon>Burkholderiaceae</taxon>
        <taxon>Paraburkholderia</taxon>
    </lineage>
</organism>
<evidence type="ECO:0000313" key="4">
    <source>
        <dbReference type="Proteomes" id="UP000294200"/>
    </source>
</evidence>
<keyword evidence="4" id="KW-1185">Reference proteome</keyword>
<reference evidence="3 4" key="1">
    <citation type="submission" date="2017-02" db="EMBL/GenBank/DDBJ databases">
        <title>Paraburkholderia sophoroidis sp. nov. and Paraburkholderia steynii sp. nov. rhizobial symbionts of the fynbos legume Hypocalyptus sophoroides.</title>
        <authorList>
            <person name="Steenkamp E.T."/>
            <person name="Beukes C.W."/>
            <person name="Van Zyl E."/>
            <person name="Avontuur J."/>
            <person name="Chan W.Y."/>
            <person name="Hassen A."/>
            <person name="Palmer M."/>
            <person name="Mthombeni L."/>
            <person name="Phalane F."/>
            <person name="Sereme K."/>
            <person name="Venter S.N."/>
        </authorList>
    </citation>
    <scope>NUCLEOTIDE SEQUENCE [LARGE SCALE GENOMIC DNA]</scope>
    <source>
        <strain evidence="3 4">HC1.1ba</strain>
    </source>
</reference>
<dbReference type="Proteomes" id="UP000294200">
    <property type="component" value="Unassembled WGS sequence"/>
</dbReference>
<evidence type="ECO:0000259" key="2">
    <source>
        <dbReference type="PROSITE" id="PS50405"/>
    </source>
</evidence>
<feature type="domain" description="GST C-terminal" evidence="2">
    <location>
        <begin position="92"/>
        <end position="207"/>
    </location>
</feature>
<dbReference type="Pfam" id="PF00043">
    <property type="entry name" value="GST_C"/>
    <property type="match status" value="1"/>
</dbReference>
<dbReference type="Gene3D" id="1.20.1050.10">
    <property type="match status" value="1"/>
</dbReference>
<keyword evidence="3" id="KW-0808">Transferase</keyword>
<dbReference type="SUPFAM" id="SSF47616">
    <property type="entry name" value="GST C-terminal domain-like"/>
    <property type="match status" value="1"/>
</dbReference>
<dbReference type="SUPFAM" id="SSF52833">
    <property type="entry name" value="Thioredoxin-like"/>
    <property type="match status" value="1"/>
</dbReference>
<gene>
    <name evidence="3" type="ORF">BZM27_14970</name>
</gene>
<sequence>MNTTYELYGAPTGNCIRAAIALEEAGLPYTVRSVDLANGEHRSAAYLGLNPAGKVPVLVESKENAPPVVITQSNAIILYAAERAPGRLLPEDSLARSVVYERFFFFVTDVIAVSHAAFFLRSAGVPAGQALLVERMLTALESAERYVSDEAYMAGMTFSIADIAAFTITQSVMSQLPWDQLPNLRRWYEQVEARPALTRGLKVFNPG</sequence>
<dbReference type="InterPro" id="IPR004045">
    <property type="entry name" value="Glutathione_S-Trfase_N"/>
</dbReference>
<proteinExistence type="predicted"/>
<dbReference type="InterPro" id="IPR004046">
    <property type="entry name" value="GST_C"/>
</dbReference>
<accession>A0A4R0XNK0</accession>
<dbReference type="PROSITE" id="PS50405">
    <property type="entry name" value="GST_CTER"/>
    <property type="match status" value="1"/>
</dbReference>
<dbReference type="EMBL" id="MWML01000046">
    <property type="protein sequence ID" value="TCG08071.1"/>
    <property type="molecule type" value="Genomic_DNA"/>
</dbReference>
<evidence type="ECO:0000259" key="1">
    <source>
        <dbReference type="PROSITE" id="PS50404"/>
    </source>
</evidence>
<dbReference type="PANTHER" id="PTHR44051">
    <property type="entry name" value="GLUTATHIONE S-TRANSFERASE-RELATED"/>
    <property type="match status" value="1"/>
</dbReference>
<dbReference type="AlphaFoldDB" id="A0A4R0XNK0"/>
<dbReference type="PROSITE" id="PS50404">
    <property type="entry name" value="GST_NTER"/>
    <property type="match status" value="1"/>
</dbReference>
<feature type="domain" description="GST N-terminal" evidence="1">
    <location>
        <begin position="2"/>
        <end position="88"/>
    </location>
</feature>
<dbReference type="SFLD" id="SFLDS00019">
    <property type="entry name" value="Glutathione_Transferase_(cytos"/>
    <property type="match status" value="1"/>
</dbReference>
<protein>
    <submittedName>
        <fullName evidence="3">Glutathione S-transferase</fullName>
    </submittedName>
</protein>
<dbReference type="InterPro" id="IPR040079">
    <property type="entry name" value="Glutathione_S-Trfase"/>
</dbReference>
<name>A0A4R0XNK0_9BURK</name>
<evidence type="ECO:0000313" key="3">
    <source>
        <dbReference type="EMBL" id="TCG08071.1"/>
    </source>
</evidence>
<dbReference type="Pfam" id="PF13409">
    <property type="entry name" value="GST_N_2"/>
    <property type="match status" value="1"/>
</dbReference>
<dbReference type="PANTHER" id="PTHR44051:SF2">
    <property type="entry name" value="HYPOTHETICAL GLUTATHIONE S-TRANSFERASE LIKE PROTEIN"/>
    <property type="match status" value="1"/>
</dbReference>
<dbReference type="Gene3D" id="3.40.30.10">
    <property type="entry name" value="Glutaredoxin"/>
    <property type="match status" value="1"/>
</dbReference>